<dbReference type="EMBL" id="JAEPIV010000055">
    <property type="protein sequence ID" value="MBK4723411.1"/>
    <property type="molecule type" value="Genomic_DNA"/>
</dbReference>
<name>A0ABS1I8M8_9PROT</name>
<organism evidence="1 2">
    <name type="scientific">Azospirillum aestuarii</name>
    <dbReference type="NCBI Taxonomy" id="2802052"/>
    <lineage>
        <taxon>Bacteria</taxon>
        <taxon>Pseudomonadati</taxon>
        <taxon>Pseudomonadota</taxon>
        <taxon>Alphaproteobacteria</taxon>
        <taxon>Rhodospirillales</taxon>
        <taxon>Azospirillaceae</taxon>
        <taxon>Azospirillum</taxon>
    </lineage>
</organism>
<gene>
    <name evidence="1" type="ORF">JJL56_31665</name>
</gene>
<evidence type="ECO:0000313" key="1">
    <source>
        <dbReference type="EMBL" id="MBK4723411.1"/>
    </source>
</evidence>
<dbReference type="RefSeq" id="WP_200487758.1">
    <property type="nucleotide sequence ID" value="NZ_JAEPIV010000055.1"/>
</dbReference>
<reference evidence="1 2" key="1">
    <citation type="submission" date="2021-01" db="EMBL/GenBank/DDBJ databases">
        <title>Azospirillum sp. YIM DDC1 draft genome.</title>
        <authorList>
            <person name="Wang Y.-X."/>
        </authorList>
    </citation>
    <scope>NUCLEOTIDE SEQUENCE [LARGE SCALE GENOMIC DNA]</scope>
    <source>
        <strain evidence="1 2">YIM DDC1</strain>
    </source>
</reference>
<accession>A0ABS1I8M8</accession>
<dbReference type="Proteomes" id="UP000654452">
    <property type="component" value="Unassembled WGS sequence"/>
</dbReference>
<sequence>MSNYSKAAVRAALEAAAGVVDLTPDELEQISIGRTARPFSEFLGEEPGGYRPSFYDIDNKILADAYDAGRKAQGDPRRAFRGF</sequence>
<protein>
    <submittedName>
        <fullName evidence="1">Uncharacterized protein</fullName>
    </submittedName>
</protein>
<keyword evidence="2" id="KW-1185">Reference proteome</keyword>
<comment type="caution">
    <text evidence="1">The sequence shown here is derived from an EMBL/GenBank/DDBJ whole genome shotgun (WGS) entry which is preliminary data.</text>
</comment>
<proteinExistence type="predicted"/>
<evidence type="ECO:0000313" key="2">
    <source>
        <dbReference type="Proteomes" id="UP000654452"/>
    </source>
</evidence>